<protein>
    <submittedName>
        <fullName evidence="2">Glycosyltransferase</fullName>
        <ecNumber evidence="2">2.4.-.-</ecNumber>
    </submittedName>
</protein>
<name>A0ABT1CBP3_9HYPH</name>
<keyword evidence="2" id="KW-0808">Transferase</keyword>
<dbReference type="RefSeq" id="WP_252821899.1">
    <property type="nucleotide sequence ID" value="NZ_JAMXQS010000009.1"/>
</dbReference>
<dbReference type="EMBL" id="JAMXQS010000009">
    <property type="protein sequence ID" value="MCO6051893.1"/>
    <property type="molecule type" value="Genomic_DNA"/>
</dbReference>
<dbReference type="Gene3D" id="3.40.50.2000">
    <property type="entry name" value="Glycogen Phosphorylase B"/>
    <property type="match status" value="1"/>
</dbReference>
<keyword evidence="2" id="KW-0328">Glycosyltransferase</keyword>
<comment type="caution">
    <text evidence="2">The sequence shown here is derived from an EMBL/GenBank/DDBJ whole genome shotgun (WGS) entry which is preliminary data.</text>
</comment>
<gene>
    <name evidence="2" type="ORF">NGM99_19070</name>
</gene>
<accession>A0ABT1CBP3</accession>
<reference evidence="2 3" key="1">
    <citation type="submission" date="2022-06" db="EMBL/GenBank/DDBJ databases">
        <title>Mesorhizobium sp. strain RP14 Genome sequencing and assembly.</title>
        <authorList>
            <person name="Kim I."/>
        </authorList>
    </citation>
    <scope>NUCLEOTIDE SEQUENCE [LARGE SCALE GENOMIC DNA]</scope>
    <source>
        <strain evidence="3">RP14(2022)</strain>
    </source>
</reference>
<proteinExistence type="predicted"/>
<feature type="domain" description="Glycosyl transferase family 1" evidence="1">
    <location>
        <begin position="218"/>
        <end position="356"/>
    </location>
</feature>
<dbReference type="SUPFAM" id="SSF53756">
    <property type="entry name" value="UDP-Glycosyltransferase/glycogen phosphorylase"/>
    <property type="match status" value="1"/>
</dbReference>
<dbReference type="PANTHER" id="PTHR12526">
    <property type="entry name" value="GLYCOSYLTRANSFERASE"/>
    <property type="match status" value="1"/>
</dbReference>
<evidence type="ECO:0000313" key="2">
    <source>
        <dbReference type="EMBL" id="MCO6051893.1"/>
    </source>
</evidence>
<keyword evidence="3" id="KW-1185">Reference proteome</keyword>
<dbReference type="InterPro" id="IPR001296">
    <property type="entry name" value="Glyco_trans_1"/>
</dbReference>
<dbReference type="Pfam" id="PF00534">
    <property type="entry name" value="Glycos_transf_1"/>
    <property type="match status" value="1"/>
</dbReference>
<organism evidence="2 3">
    <name type="scientific">Mesorhizobium liriopis</name>
    <dbReference type="NCBI Taxonomy" id="2953882"/>
    <lineage>
        <taxon>Bacteria</taxon>
        <taxon>Pseudomonadati</taxon>
        <taxon>Pseudomonadota</taxon>
        <taxon>Alphaproteobacteria</taxon>
        <taxon>Hyphomicrobiales</taxon>
        <taxon>Phyllobacteriaceae</taxon>
        <taxon>Mesorhizobium</taxon>
    </lineage>
</organism>
<dbReference type="Proteomes" id="UP001205906">
    <property type="component" value="Unassembled WGS sequence"/>
</dbReference>
<sequence length="402" mass="43823">MPPSDRARSIVVISDFRDGWPPQSLGLTAADARDDWLTGRRGPAPHDPEDLTEARGALEVRGGYLERLPLAAVKHGLVARAEIWHFWRPDTPPSFYRESPVLARRAFHLDGEDAPFRSADMLGFIHAFGAPDILCVWGLGVDEAILEACSESFKIYNSIDAPALRMPDHAARHFDLVLTGAEWQSREVEARLPGMRTAIMPIGPEFADPLTFHLLPTVEKEWDVIYVAAAQPYKRHDILFDALEKRPGTSALCVFGYGEMDVALREEATRRGLDVTFVGPPGVPFGEVNALMNRARVGLVCGVDDGAPAILTEYMLAGLPVLANGALSCGLQFITPETGLAVSAERFHEGIDALLARAPAMDPRGAVLKRWTWDHTIARLAALMGETRSAGHAGRSPAVTEA</sequence>
<evidence type="ECO:0000259" key="1">
    <source>
        <dbReference type="Pfam" id="PF00534"/>
    </source>
</evidence>
<dbReference type="EC" id="2.4.-.-" evidence="2"/>
<dbReference type="GO" id="GO:0016757">
    <property type="term" value="F:glycosyltransferase activity"/>
    <property type="evidence" value="ECO:0007669"/>
    <property type="project" value="UniProtKB-KW"/>
</dbReference>
<evidence type="ECO:0000313" key="3">
    <source>
        <dbReference type="Proteomes" id="UP001205906"/>
    </source>
</evidence>